<dbReference type="GO" id="GO:0043169">
    <property type="term" value="F:cation binding"/>
    <property type="evidence" value="ECO:0007669"/>
    <property type="project" value="InterPro"/>
</dbReference>
<comment type="function">
    <text evidence="2 10">Catalyzes the formation of the alpha-1,6-glucosidic linkages in glycogen by scission of a 1,4-alpha-linked oligosaccharide from growing alpha-1,4-glucan chains and the subsequent attachment of the oligosaccharide to the alpha-1,6 position.</text>
</comment>
<evidence type="ECO:0000256" key="1">
    <source>
        <dbReference type="ARBA" id="ARBA00000826"/>
    </source>
</evidence>
<evidence type="ECO:0000256" key="8">
    <source>
        <dbReference type="ARBA" id="ARBA00023056"/>
    </source>
</evidence>
<evidence type="ECO:0000256" key="5">
    <source>
        <dbReference type="ARBA" id="ARBA00022600"/>
    </source>
</evidence>
<feature type="active site" description="Nucleophile" evidence="10 11">
    <location>
        <position position="310"/>
    </location>
</feature>
<dbReference type="InterPro" id="IPR017853">
    <property type="entry name" value="GH"/>
</dbReference>
<evidence type="ECO:0000259" key="12">
    <source>
        <dbReference type="SMART" id="SM00642"/>
    </source>
</evidence>
<dbReference type="STRING" id="52560.SAMN04488082_103189"/>
<dbReference type="Pfam" id="PF02806">
    <property type="entry name" value="Alpha-amylase_C"/>
    <property type="match status" value="1"/>
</dbReference>
<dbReference type="InterPro" id="IPR006048">
    <property type="entry name" value="A-amylase/branching_C"/>
</dbReference>
<evidence type="ECO:0000256" key="7">
    <source>
        <dbReference type="ARBA" id="ARBA00022679"/>
    </source>
</evidence>
<dbReference type="UniPathway" id="UPA00164"/>
<dbReference type="EC" id="2.4.1.18" evidence="10"/>
<name>A0A1I3RHX5_9BACT</name>
<gene>
    <name evidence="10" type="primary">glgB</name>
    <name evidence="13" type="ORF">SAMN04488082_103189</name>
</gene>
<dbReference type="GO" id="GO:0005829">
    <property type="term" value="C:cytosol"/>
    <property type="evidence" value="ECO:0007669"/>
    <property type="project" value="TreeGrafter"/>
</dbReference>
<dbReference type="GO" id="GO:0005978">
    <property type="term" value="P:glycogen biosynthetic process"/>
    <property type="evidence" value="ECO:0007669"/>
    <property type="project" value="UniProtKB-UniRule"/>
</dbReference>
<dbReference type="GO" id="GO:0003844">
    <property type="term" value="F:1,4-alpha-glucan branching enzyme activity"/>
    <property type="evidence" value="ECO:0007669"/>
    <property type="project" value="UniProtKB-UniRule"/>
</dbReference>
<dbReference type="InterPro" id="IPR006407">
    <property type="entry name" value="GlgB"/>
</dbReference>
<dbReference type="NCBIfam" id="NF003811">
    <property type="entry name" value="PRK05402.1"/>
    <property type="match status" value="1"/>
</dbReference>
<comment type="pathway">
    <text evidence="3 10">Glycan biosynthesis; glycogen biosynthesis.</text>
</comment>
<dbReference type="HAMAP" id="MF_00685">
    <property type="entry name" value="GlgB"/>
    <property type="match status" value="1"/>
</dbReference>
<dbReference type="GO" id="GO:0004553">
    <property type="term" value="F:hydrolase activity, hydrolyzing O-glycosyl compounds"/>
    <property type="evidence" value="ECO:0007669"/>
    <property type="project" value="InterPro"/>
</dbReference>
<evidence type="ECO:0000256" key="9">
    <source>
        <dbReference type="ARBA" id="ARBA00023277"/>
    </source>
</evidence>
<accession>A0A1I3RHX5</accession>
<comment type="similarity">
    <text evidence="4 10">Belongs to the glycosyl hydrolase 13 family. GlgB subfamily.</text>
</comment>
<keyword evidence="7 10" id="KW-0808">Transferase</keyword>
<dbReference type="PANTHER" id="PTHR43651">
    <property type="entry name" value="1,4-ALPHA-GLUCAN-BRANCHING ENZYME"/>
    <property type="match status" value="1"/>
</dbReference>
<evidence type="ECO:0000313" key="14">
    <source>
        <dbReference type="Proteomes" id="UP000198635"/>
    </source>
</evidence>
<dbReference type="OrthoDB" id="9800174at2"/>
<keyword evidence="5 10" id="KW-0321">Glycogen metabolism</keyword>
<dbReference type="CDD" id="cd02855">
    <property type="entry name" value="E_set_GBE_prok_N"/>
    <property type="match status" value="1"/>
</dbReference>
<dbReference type="NCBIfam" id="TIGR01515">
    <property type="entry name" value="branching_enzym"/>
    <property type="match status" value="1"/>
</dbReference>
<dbReference type="InterPro" id="IPR044143">
    <property type="entry name" value="GlgB_N_E_set_prok"/>
</dbReference>
<feature type="active site" description="Proton donor" evidence="10 11">
    <location>
        <position position="363"/>
    </location>
</feature>
<evidence type="ECO:0000256" key="10">
    <source>
        <dbReference type="HAMAP-Rule" id="MF_00685"/>
    </source>
</evidence>
<dbReference type="NCBIfam" id="NF008967">
    <property type="entry name" value="PRK12313.1"/>
    <property type="match status" value="1"/>
</dbReference>
<dbReference type="InterPro" id="IPR013780">
    <property type="entry name" value="Glyco_hydro_b"/>
</dbReference>
<evidence type="ECO:0000256" key="6">
    <source>
        <dbReference type="ARBA" id="ARBA00022676"/>
    </source>
</evidence>
<reference evidence="14" key="1">
    <citation type="submission" date="2016-10" db="EMBL/GenBank/DDBJ databases">
        <authorList>
            <person name="Varghese N."/>
            <person name="Submissions S."/>
        </authorList>
    </citation>
    <scope>NUCLEOTIDE SEQUENCE [LARGE SCALE GENOMIC DNA]</scope>
    <source>
        <strain evidence="14">DSM 5918</strain>
    </source>
</reference>
<dbReference type="InterPro" id="IPR037439">
    <property type="entry name" value="Branching_enzy"/>
</dbReference>
<evidence type="ECO:0000313" key="13">
    <source>
        <dbReference type="EMBL" id="SFJ46153.1"/>
    </source>
</evidence>
<keyword evidence="6 10" id="KW-0328">Glycosyltransferase</keyword>
<evidence type="ECO:0000256" key="3">
    <source>
        <dbReference type="ARBA" id="ARBA00004964"/>
    </source>
</evidence>
<comment type="catalytic activity">
    <reaction evidence="1 10">
        <text>Transfers a segment of a (1-&gt;4)-alpha-D-glucan chain to a primary hydroxy group in a similar glucan chain.</text>
        <dbReference type="EC" id="2.4.1.18"/>
    </reaction>
</comment>
<dbReference type="SUPFAM" id="SSF51445">
    <property type="entry name" value="(Trans)glycosidases"/>
    <property type="match status" value="1"/>
</dbReference>
<sequence>MDARHSLGDLDIYLFKQGRHTRLYEHFGAHPESLGPESTGTRFVVWAPNAAFVSVIGDFNAWDRNAAPMTMRADSSGVWECFVPKAKHGQRYKYYLSWPGGEGERADPFALLSEEPPATASIIWDLNYVWEDGDWMQTRSGRNALDSPWSIYELHLGSWRRDEHGNFLGYRQMAHDLAAYVKDAGFTHVEIMPVAEHPFYGSWGYQSTGYFAPSSRYGCPQDFRYLVDVLHREGIGVILDWVPGHFPTDVHGLANFDGTALFEHADPRQGFHPEWKSAIFNYGRYEVAGFLICNAMYWIREFHLDGLRVDGVASMLYLDYARQHGEWVPNRYGGRENLAAIELLQELNKAIYEEFPDVQTIAEESTSWPMVSKPVYLGGLGFGLKWNMGWMNDSLTYMELDPIFRKFHHNLLTFALWYAYAENFVLPLSHDEVVYGKKSLLSKMPGDYWQKMAGVRALFGYMYGLPGKKLLFMGAEFGQWREWNHDLSLDWDLLNFPAHDGIRAWVRDLNRVYRECRALHELDFSPEGFVWENCHDSDQSVLSFFRRDKAGRPVLVICNFTPVPRENYAVGVDTGGTWREILNSDSHAYGGSGAGNMGQVRAEPIPVHGFAYSVNLILPPLSVLFFEPVEGGA</sequence>
<dbReference type="Gene3D" id="2.60.40.10">
    <property type="entry name" value="Immunoglobulins"/>
    <property type="match status" value="1"/>
</dbReference>
<feature type="domain" description="Glycosyl hydrolase family 13 catalytic" evidence="12">
    <location>
        <begin position="153"/>
        <end position="497"/>
    </location>
</feature>
<dbReference type="PIRSF" id="PIRSF000463">
    <property type="entry name" value="GlgB"/>
    <property type="match status" value="1"/>
</dbReference>
<comment type="subunit">
    <text evidence="10">Monomer.</text>
</comment>
<dbReference type="InterPro" id="IPR006047">
    <property type="entry name" value="GH13_cat_dom"/>
</dbReference>
<evidence type="ECO:0000256" key="2">
    <source>
        <dbReference type="ARBA" id="ARBA00002953"/>
    </source>
</evidence>
<protein>
    <recommendedName>
        <fullName evidence="10">1,4-alpha-glucan branching enzyme GlgB</fullName>
        <ecNumber evidence="10">2.4.1.18</ecNumber>
    </recommendedName>
    <alternativeName>
        <fullName evidence="10">1,4-alpha-D-glucan:1,4-alpha-D-glucan 6-glucosyl-transferase</fullName>
    </alternativeName>
    <alternativeName>
        <fullName evidence="10">Alpha-(1-&gt;4)-glucan branching enzyme</fullName>
    </alternativeName>
    <alternativeName>
        <fullName evidence="10">Glycogen branching enzyme</fullName>
        <shortName evidence="10">BE</shortName>
    </alternativeName>
</protein>
<dbReference type="CDD" id="cd11322">
    <property type="entry name" value="AmyAc_Glg_BE"/>
    <property type="match status" value="1"/>
</dbReference>
<organism evidence="13 14">
    <name type="scientific">Desulfomicrobium apsheronum</name>
    <dbReference type="NCBI Taxonomy" id="52560"/>
    <lineage>
        <taxon>Bacteria</taxon>
        <taxon>Pseudomonadati</taxon>
        <taxon>Thermodesulfobacteriota</taxon>
        <taxon>Desulfovibrionia</taxon>
        <taxon>Desulfovibrionales</taxon>
        <taxon>Desulfomicrobiaceae</taxon>
        <taxon>Desulfomicrobium</taxon>
    </lineage>
</organism>
<dbReference type="Proteomes" id="UP000198635">
    <property type="component" value="Unassembled WGS sequence"/>
</dbReference>
<dbReference type="PANTHER" id="PTHR43651:SF3">
    <property type="entry name" value="1,4-ALPHA-GLUCAN-BRANCHING ENZYME"/>
    <property type="match status" value="1"/>
</dbReference>
<dbReference type="Pfam" id="PF02922">
    <property type="entry name" value="CBM_48"/>
    <property type="match status" value="1"/>
</dbReference>
<dbReference type="SUPFAM" id="SSF51011">
    <property type="entry name" value="Glycosyl hydrolase domain"/>
    <property type="match status" value="1"/>
</dbReference>
<evidence type="ECO:0000256" key="4">
    <source>
        <dbReference type="ARBA" id="ARBA00009000"/>
    </source>
</evidence>
<dbReference type="RefSeq" id="WP_092373038.1">
    <property type="nucleotide sequence ID" value="NZ_FORX01000003.1"/>
</dbReference>
<dbReference type="SMART" id="SM00642">
    <property type="entry name" value="Aamy"/>
    <property type="match status" value="1"/>
</dbReference>
<dbReference type="Gene3D" id="2.60.40.1180">
    <property type="entry name" value="Golgi alpha-mannosidase II"/>
    <property type="match status" value="1"/>
</dbReference>
<dbReference type="AlphaFoldDB" id="A0A1I3RHX5"/>
<keyword evidence="14" id="KW-1185">Reference proteome</keyword>
<dbReference type="Gene3D" id="3.20.20.80">
    <property type="entry name" value="Glycosidases"/>
    <property type="match status" value="1"/>
</dbReference>
<dbReference type="FunFam" id="3.20.20.80:FF:000003">
    <property type="entry name" value="1,4-alpha-glucan branching enzyme GlgB"/>
    <property type="match status" value="1"/>
</dbReference>
<keyword evidence="8 10" id="KW-0320">Glycogen biosynthesis</keyword>
<proteinExistence type="inferred from homology"/>
<dbReference type="FunFam" id="2.60.40.1180:FF:000002">
    <property type="entry name" value="1,4-alpha-glucan branching enzyme GlgB"/>
    <property type="match status" value="1"/>
</dbReference>
<dbReference type="InterPro" id="IPR004193">
    <property type="entry name" value="Glyco_hydro_13_N"/>
</dbReference>
<keyword evidence="9 10" id="KW-0119">Carbohydrate metabolism</keyword>
<dbReference type="EMBL" id="FORX01000003">
    <property type="protein sequence ID" value="SFJ46153.1"/>
    <property type="molecule type" value="Genomic_DNA"/>
</dbReference>
<dbReference type="Pfam" id="PF00128">
    <property type="entry name" value="Alpha-amylase"/>
    <property type="match status" value="1"/>
</dbReference>
<evidence type="ECO:0000256" key="11">
    <source>
        <dbReference type="PIRSR" id="PIRSR000463-1"/>
    </source>
</evidence>
<dbReference type="InterPro" id="IPR013783">
    <property type="entry name" value="Ig-like_fold"/>
</dbReference>